<sequence>MTDDQPRNPDGTYASKGKLFVAAAAVGGVVAAGGGGVAVTSGTAGSSAGSSIGQSVRAKANTSKKHARKGNAEAAWRQLGMRSLRRQVRQAANCALNSYGEVRQFFLRTPCRSLKRQLLVVGDGAGNSITVAVAWVRMRDAAAAGRLRSLADRDGTGNVAALGQVDAGPFTGEYYDSDRRGTTTVIAEAAPAGGRPDGDAMQVAAEVAVNLPP</sequence>
<dbReference type="EMBL" id="SFCC01000002">
    <property type="protein sequence ID" value="RZQ65404.1"/>
    <property type="molecule type" value="Genomic_DNA"/>
</dbReference>
<dbReference type="RefSeq" id="WP_130474189.1">
    <property type="nucleotide sequence ID" value="NZ_SFCC01000002.1"/>
</dbReference>
<evidence type="ECO:0000313" key="3">
    <source>
        <dbReference type="Proteomes" id="UP000292003"/>
    </source>
</evidence>
<reference evidence="2 3" key="1">
    <citation type="submission" date="2019-02" db="EMBL/GenBank/DDBJ databases">
        <title>Draft genome sequence of Amycolatopsis sp. 8-3EHSu isolated from roots of Suaeda maritima.</title>
        <authorList>
            <person name="Duangmal K."/>
            <person name="Chantavorakit T."/>
        </authorList>
    </citation>
    <scope>NUCLEOTIDE SEQUENCE [LARGE SCALE GENOMIC DNA]</scope>
    <source>
        <strain evidence="2 3">8-3EHSu</strain>
    </source>
</reference>
<evidence type="ECO:0000313" key="2">
    <source>
        <dbReference type="EMBL" id="RZQ65404.1"/>
    </source>
</evidence>
<comment type="caution">
    <text evidence="2">The sequence shown here is derived from an EMBL/GenBank/DDBJ whole genome shotgun (WGS) entry which is preliminary data.</text>
</comment>
<evidence type="ECO:0000256" key="1">
    <source>
        <dbReference type="SAM" id="MobiDB-lite"/>
    </source>
</evidence>
<gene>
    <name evidence="2" type="ORF">EWH70_05915</name>
</gene>
<accession>A0A4Q7JFN3</accession>
<protein>
    <submittedName>
        <fullName evidence="2">Uncharacterized protein</fullName>
    </submittedName>
</protein>
<organism evidence="2 3">
    <name type="scientific">Amycolatopsis suaedae</name>
    <dbReference type="NCBI Taxonomy" id="2510978"/>
    <lineage>
        <taxon>Bacteria</taxon>
        <taxon>Bacillati</taxon>
        <taxon>Actinomycetota</taxon>
        <taxon>Actinomycetes</taxon>
        <taxon>Pseudonocardiales</taxon>
        <taxon>Pseudonocardiaceae</taxon>
        <taxon>Amycolatopsis</taxon>
    </lineage>
</organism>
<keyword evidence="3" id="KW-1185">Reference proteome</keyword>
<proteinExistence type="predicted"/>
<dbReference type="Proteomes" id="UP000292003">
    <property type="component" value="Unassembled WGS sequence"/>
</dbReference>
<feature type="region of interest" description="Disordered" evidence="1">
    <location>
        <begin position="44"/>
        <end position="73"/>
    </location>
</feature>
<name>A0A4Q7JFN3_9PSEU</name>
<dbReference type="AlphaFoldDB" id="A0A4Q7JFN3"/>
<dbReference type="OrthoDB" id="3470137at2"/>